<accession>A0A7C9M3J9</accession>
<comment type="caution">
    <text evidence="1">The sequence shown here is derived from an EMBL/GenBank/DDBJ whole genome shotgun (WGS) entry which is preliminary data.</text>
</comment>
<evidence type="ECO:0000313" key="1">
    <source>
        <dbReference type="EMBL" id="MVN88342.1"/>
    </source>
</evidence>
<sequence length="50" mass="5637">MRELTPELALFWATELAKLTGAERATTLATLQQHYGPKVEARLKRARRAA</sequence>
<keyword evidence="2" id="KW-1185">Reference proteome</keyword>
<proteinExistence type="predicted"/>
<dbReference type="EMBL" id="WQLB01000026">
    <property type="protein sequence ID" value="MVN88342.1"/>
    <property type="molecule type" value="Genomic_DNA"/>
</dbReference>
<dbReference type="AlphaFoldDB" id="A0A7C9M3J9"/>
<name>A0A7C9M3J9_9DEIO</name>
<organism evidence="1 2">
    <name type="scientific">Deinococcus arboris</name>
    <dbReference type="NCBI Taxonomy" id="2682977"/>
    <lineage>
        <taxon>Bacteria</taxon>
        <taxon>Thermotogati</taxon>
        <taxon>Deinococcota</taxon>
        <taxon>Deinococci</taxon>
        <taxon>Deinococcales</taxon>
        <taxon>Deinococcaceae</taxon>
        <taxon>Deinococcus</taxon>
    </lineage>
</organism>
<reference evidence="1 2" key="1">
    <citation type="submission" date="2019-12" db="EMBL/GenBank/DDBJ databases">
        <title>Deinococcus sp. HMF7620 Genome sequencing and assembly.</title>
        <authorList>
            <person name="Kang H."/>
            <person name="Kim H."/>
            <person name="Joh K."/>
        </authorList>
    </citation>
    <scope>NUCLEOTIDE SEQUENCE [LARGE SCALE GENOMIC DNA]</scope>
    <source>
        <strain evidence="1 2">HMF7620</strain>
    </source>
</reference>
<gene>
    <name evidence="1" type="ORF">GO986_16475</name>
</gene>
<evidence type="ECO:0000313" key="2">
    <source>
        <dbReference type="Proteomes" id="UP000483286"/>
    </source>
</evidence>
<protein>
    <submittedName>
        <fullName evidence="1">Uncharacterized protein</fullName>
    </submittedName>
</protein>
<dbReference type="Proteomes" id="UP000483286">
    <property type="component" value="Unassembled WGS sequence"/>
</dbReference>
<dbReference type="RefSeq" id="WP_157460401.1">
    <property type="nucleotide sequence ID" value="NZ_WQLB01000026.1"/>
</dbReference>